<dbReference type="Proteomes" id="UP000266861">
    <property type="component" value="Unassembled WGS sequence"/>
</dbReference>
<accession>A0A397JWL7</accession>
<reference evidence="1 2" key="1">
    <citation type="submission" date="2018-08" db="EMBL/GenBank/DDBJ databases">
        <title>Genome and evolution of the arbuscular mycorrhizal fungus Diversispora epigaea (formerly Glomus versiforme) and its bacterial endosymbionts.</title>
        <authorList>
            <person name="Sun X."/>
            <person name="Fei Z."/>
            <person name="Harrison M."/>
        </authorList>
    </citation>
    <scope>NUCLEOTIDE SEQUENCE [LARGE SCALE GENOMIC DNA]</scope>
    <source>
        <strain evidence="1 2">IT104</strain>
    </source>
</reference>
<evidence type="ECO:0000313" key="2">
    <source>
        <dbReference type="Proteomes" id="UP000266861"/>
    </source>
</evidence>
<gene>
    <name evidence="1" type="ORF">Glove_13g89</name>
</gene>
<name>A0A397JWL7_9GLOM</name>
<dbReference type="EMBL" id="PQFF01000011">
    <property type="protein sequence ID" value="RHZ89664.1"/>
    <property type="molecule type" value="Genomic_DNA"/>
</dbReference>
<sequence length="83" mass="9565">MKNLEFSNLDNQIDSFLTKEDFEIEFDKEGYFCALNSIKDDETCVSDIESDIEPELLEILEESSYRTINQDSISKSTPCVLID</sequence>
<protein>
    <submittedName>
        <fullName evidence="1">Uncharacterized protein</fullName>
    </submittedName>
</protein>
<comment type="caution">
    <text evidence="1">The sequence shown here is derived from an EMBL/GenBank/DDBJ whole genome shotgun (WGS) entry which is preliminary data.</text>
</comment>
<organism evidence="1 2">
    <name type="scientific">Diversispora epigaea</name>
    <dbReference type="NCBI Taxonomy" id="1348612"/>
    <lineage>
        <taxon>Eukaryota</taxon>
        <taxon>Fungi</taxon>
        <taxon>Fungi incertae sedis</taxon>
        <taxon>Mucoromycota</taxon>
        <taxon>Glomeromycotina</taxon>
        <taxon>Glomeromycetes</taxon>
        <taxon>Diversisporales</taxon>
        <taxon>Diversisporaceae</taxon>
        <taxon>Diversispora</taxon>
    </lineage>
</organism>
<evidence type="ECO:0000313" key="1">
    <source>
        <dbReference type="EMBL" id="RHZ89664.1"/>
    </source>
</evidence>
<dbReference type="AlphaFoldDB" id="A0A397JWL7"/>
<proteinExistence type="predicted"/>
<keyword evidence="2" id="KW-1185">Reference proteome</keyword>